<keyword evidence="2" id="KW-0547">Nucleotide-binding</keyword>
<dbReference type="GO" id="GO:0005524">
    <property type="term" value="F:ATP binding"/>
    <property type="evidence" value="ECO:0007669"/>
    <property type="project" value="UniProtKB-KW"/>
</dbReference>
<evidence type="ECO:0000256" key="3">
    <source>
        <dbReference type="ARBA" id="ARBA00022840"/>
    </source>
</evidence>
<accession>A0A9Q1EFX1</accession>
<evidence type="ECO:0000313" key="6">
    <source>
        <dbReference type="EMBL" id="KAJ8338058.1"/>
    </source>
</evidence>
<name>A0A9Q1EFX1_SYNKA</name>
<dbReference type="SUPFAM" id="SSF51246">
    <property type="entry name" value="Rudiment single hybrid motif"/>
    <property type="match status" value="1"/>
</dbReference>
<dbReference type="PANTHER" id="PTHR43778:SF2">
    <property type="entry name" value="PYRUVATE CARBOXYLASE, MITOCHONDRIAL"/>
    <property type="match status" value="1"/>
</dbReference>
<proteinExistence type="predicted"/>
<dbReference type="PROSITE" id="PS50979">
    <property type="entry name" value="BC"/>
    <property type="match status" value="1"/>
</dbReference>
<dbReference type="SMART" id="SM00878">
    <property type="entry name" value="Biotin_carb_C"/>
    <property type="match status" value="1"/>
</dbReference>
<dbReference type="AlphaFoldDB" id="A0A9Q1EFX1"/>
<dbReference type="GO" id="GO:0005737">
    <property type="term" value="C:cytoplasm"/>
    <property type="evidence" value="ECO:0007669"/>
    <property type="project" value="TreeGrafter"/>
</dbReference>
<dbReference type="PANTHER" id="PTHR43778">
    <property type="entry name" value="PYRUVATE CARBOXYLASE"/>
    <property type="match status" value="1"/>
</dbReference>
<dbReference type="Pfam" id="PF02785">
    <property type="entry name" value="Biotin_carb_C"/>
    <property type="match status" value="1"/>
</dbReference>
<dbReference type="InterPro" id="IPR011054">
    <property type="entry name" value="Rudment_hybrid_motif"/>
</dbReference>
<keyword evidence="7" id="KW-1185">Reference proteome</keyword>
<comment type="caution">
    <text evidence="6">The sequence shown here is derived from an EMBL/GenBank/DDBJ whole genome shotgun (WGS) entry which is preliminary data.</text>
</comment>
<gene>
    <name evidence="6" type="ORF">SKAU_G00370240</name>
</gene>
<dbReference type="GO" id="GO:0006094">
    <property type="term" value="P:gluconeogenesis"/>
    <property type="evidence" value="ECO:0007669"/>
    <property type="project" value="TreeGrafter"/>
</dbReference>
<sequence length="195" mass="20896">MVNLSIGPSLSEPERSGARRSVHRERQGLREDPLVGRRSFCSPVSRLAKALVPGVASWNGIPTVPAEPVALPPGVFRSGEGMGIRLDSASAFQGAVISPHYDSLLVKVIASGKDLPTAATKMNRALIEFRVRGVKCHRFYKPQLSGQCSGPQAGRFGIQTVGGMNRMTEMHARLLRSPTVTGERVLSLCVLVPGT</sequence>
<evidence type="ECO:0000259" key="5">
    <source>
        <dbReference type="PROSITE" id="PS50979"/>
    </source>
</evidence>
<dbReference type="Proteomes" id="UP001152622">
    <property type="component" value="Chromosome 18"/>
</dbReference>
<organism evidence="6 7">
    <name type="scientific">Synaphobranchus kaupii</name>
    <name type="common">Kaup's arrowtooth eel</name>
    <dbReference type="NCBI Taxonomy" id="118154"/>
    <lineage>
        <taxon>Eukaryota</taxon>
        <taxon>Metazoa</taxon>
        <taxon>Chordata</taxon>
        <taxon>Craniata</taxon>
        <taxon>Vertebrata</taxon>
        <taxon>Euteleostomi</taxon>
        <taxon>Actinopterygii</taxon>
        <taxon>Neopterygii</taxon>
        <taxon>Teleostei</taxon>
        <taxon>Anguilliformes</taxon>
        <taxon>Synaphobranchidae</taxon>
        <taxon>Synaphobranchus</taxon>
    </lineage>
</organism>
<evidence type="ECO:0000313" key="7">
    <source>
        <dbReference type="Proteomes" id="UP001152622"/>
    </source>
</evidence>
<dbReference type="OrthoDB" id="196847at2759"/>
<keyword evidence="3" id="KW-0067">ATP-binding</keyword>
<evidence type="ECO:0000256" key="1">
    <source>
        <dbReference type="ARBA" id="ARBA00022598"/>
    </source>
</evidence>
<dbReference type="GO" id="GO:0004736">
    <property type="term" value="F:pyruvate carboxylase activity"/>
    <property type="evidence" value="ECO:0007669"/>
    <property type="project" value="TreeGrafter"/>
</dbReference>
<dbReference type="InterPro" id="IPR055268">
    <property type="entry name" value="PCB-like"/>
</dbReference>
<evidence type="ECO:0000256" key="2">
    <source>
        <dbReference type="ARBA" id="ARBA00022741"/>
    </source>
</evidence>
<protein>
    <recommendedName>
        <fullName evidence="5">Biotin carboxylation domain-containing protein</fullName>
    </recommendedName>
</protein>
<dbReference type="InterPro" id="IPR011764">
    <property type="entry name" value="Biotin_carboxylation_dom"/>
</dbReference>
<feature type="domain" description="Biotin carboxylation" evidence="5">
    <location>
        <begin position="1"/>
        <end position="169"/>
    </location>
</feature>
<keyword evidence="1" id="KW-0436">Ligase</keyword>
<dbReference type="EMBL" id="JAINUF010000018">
    <property type="protein sequence ID" value="KAJ8338058.1"/>
    <property type="molecule type" value="Genomic_DNA"/>
</dbReference>
<evidence type="ECO:0000256" key="4">
    <source>
        <dbReference type="SAM" id="MobiDB-lite"/>
    </source>
</evidence>
<dbReference type="InterPro" id="IPR005482">
    <property type="entry name" value="Biotin_COase_C"/>
</dbReference>
<dbReference type="Gene3D" id="3.30.470.20">
    <property type="entry name" value="ATP-grasp fold, B domain"/>
    <property type="match status" value="1"/>
</dbReference>
<feature type="region of interest" description="Disordered" evidence="4">
    <location>
        <begin position="1"/>
        <end position="29"/>
    </location>
</feature>
<reference evidence="6" key="1">
    <citation type="journal article" date="2023" name="Science">
        <title>Genome structures resolve the early diversification of teleost fishes.</title>
        <authorList>
            <person name="Parey E."/>
            <person name="Louis A."/>
            <person name="Montfort J."/>
            <person name="Bouchez O."/>
            <person name="Roques C."/>
            <person name="Iampietro C."/>
            <person name="Lluch J."/>
            <person name="Castinel A."/>
            <person name="Donnadieu C."/>
            <person name="Desvignes T."/>
            <person name="Floi Bucao C."/>
            <person name="Jouanno E."/>
            <person name="Wen M."/>
            <person name="Mejri S."/>
            <person name="Dirks R."/>
            <person name="Jansen H."/>
            <person name="Henkel C."/>
            <person name="Chen W.J."/>
            <person name="Zahm M."/>
            <person name="Cabau C."/>
            <person name="Klopp C."/>
            <person name="Thompson A.W."/>
            <person name="Robinson-Rechavi M."/>
            <person name="Braasch I."/>
            <person name="Lecointre G."/>
            <person name="Bobe J."/>
            <person name="Postlethwait J.H."/>
            <person name="Berthelot C."/>
            <person name="Roest Crollius H."/>
            <person name="Guiguen Y."/>
        </authorList>
    </citation>
    <scope>NUCLEOTIDE SEQUENCE</scope>
    <source>
        <strain evidence="6">WJC10195</strain>
    </source>
</reference>